<dbReference type="SUPFAM" id="SSF51316">
    <property type="entry name" value="Mss4-like"/>
    <property type="match status" value="1"/>
</dbReference>
<evidence type="ECO:0000313" key="3">
    <source>
        <dbReference type="Proteomes" id="UP000284403"/>
    </source>
</evidence>
<dbReference type="GeneID" id="40323037"/>
<comment type="caution">
    <text evidence="2">The sequence shown here is derived from an EMBL/GenBank/DDBJ whole genome shotgun (WGS) entry which is preliminary data.</text>
</comment>
<name>A0A3R7KML8_9TRYP</name>
<accession>A0A3R7KML8</accession>
<dbReference type="Gene3D" id="2.170.150.20">
    <property type="entry name" value="Peptide methionine sulfoxide reductase"/>
    <property type="match status" value="1"/>
</dbReference>
<evidence type="ECO:0000313" key="2">
    <source>
        <dbReference type="EMBL" id="RNE97548.1"/>
    </source>
</evidence>
<dbReference type="InterPro" id="IPR011057">
    <property type="entry name" value="Mss4-like_sf"/>
</dbReference>
<dbReference type="EMBL" id="MKKU01001123">
    <property type="protein sequence ID" value="RNE97548.1"/>
    <property type="molecule type" value="Genomic_DNA"/>
</dbReference>
<feature type="compositionally biased region" description="Polar residues" evidence="1">
    <location>
        <begin position="113"/>
        <end position="127"/>
    </location>
</feature>
<feature type="compositionally biased region" description="Low complexity" evidence="1">
    <location>
        <begin position="157"/>
        <end position="168"/>
    </location>
</feature>
<dbReference type="Proteomes" id="UP000284403">
    <property type="component" value="Unassembled WGS sequence"/>
</dbReference>
<feature type="region of interest" description="Disordered" evidence="1">
    <location>
        <begin position="103"/>
        <end position="231"/>
    </location>
</feature>
<dbReference type="AlphaFoldDB" id="A0A3R7KML8"/>
<organism evidence="2 3">
    <name type="scientific">Trypanosoma conorhini</name>
    <dbReference type="NCBI Taxonomy" id="83891"/>
    <lineage>
        <taxon>Eukaryota</taxon>
        <taxon>Discoba</taxon>
        <taxon>Euglenozoa</taxon>
        <taxon>Kinetoplastea</taxon>
        <taxon>Metakinetoplastina</taxon>
        <taxon>Trypanosomatida</taxon>
        <taxon>Trypanosomatidae</taxon>
        <taxon>Trypanosoma</taxon>
    </lineage>
</organism>
<keyword evidence="3" id="KW-1185">Reference proteome</keyword>
<feature type="compositionally biased region" description="Polar residues" evidence="1">
    <location>
        <begin position="136"/>
        <end position="148"/>
    </location>
</feature>
<proteinExistence type="predicted"/>
<protein>
    <submittedName>
        <fullName evidence="2">Uncharacterized protein</fullName>
    </submittedName>
</protein>
<dbReference type="OrthoDB" id="246727at2759"/>
<gene>
    <name evidence="2" type="ORF">Tco025E_09426</name>
</gene>
<evidence type="ECO:0000256" key="1">
    <source>
        <dbReference type="SAM" id="MobiDB-lite"/>
    </source>
</evidence>
<sequence>MLQVTFCFCFPDLRGIAACDAYLLNVCVCVLLQRCLPSVFVRSWILREAAATLLGTNLPAFWFHLTRVGSSLTMRKTHPAIAELKRRNRAAGQRLAPINARVTNIAPRPPSHPRTSMSAQPTASTVRSYPHAQDAPSRTSSRFASTANVGGCGGSHTTTTTTATSMATNRSSGRAKYNGVSRTPVHHMPSKPQSTLLQARARTSAAQEDRASLREGGSLLPGSDAASRGTEVQATARDSMVSQDTLFDSSSQLWGNAHCNRMVKTTTSSAPNADANEEEEVASLECYKHSEAWNHKLSQQVLDVLEGERMEDPFTTDLWTRPLKGVTETFSGYYACVRCHVPLVAPTYQILYSVRGIAAFSRMNTQAVEVRVGGVAAPTSSSSAQRRDSLELKVHCHCCGGFLGLLAPSTEIELEAGARSVFAVNSCCLEFVKGARTQCRLDEIYGEDEDDVTSGVAAKASRGSIGIDFDDPGIFEM</sequence>
<dbReference type="RefSeq" id="XP_029223628.1">
    <property type="nucleotide sequence ID" value="XM_029376245.1"/>
</dbReference>
<reference evidence="2 3" key="1">
    <citation type="journal article" date="2018" name="BMC Genomics">
        <title>Genomic comparison of Trypanosoma conorhini and Trypanosoma rangeli to Trypanosoma cruzi strains of high and low virulence.</title>
        <authorList>
            <person name="Bradwell K.R."/>
            <person name="Koparde V.N."/>
            <person name="Matveyev A.V."/>
            <person name="Serrano M.G."/>
            <person name="Alves J.M."/>
            <person name="Parikh H."/>
            <person name="Huang B."/>
            <person name="Lee V."/>
            <person name="Espinosa-Alvarez O."/>
            <person name="Ortiz P.A."/>
            <person name="Costa-Martins A.G."/>
            <person name="Teixeira M.M."/>
            <person name="Buck G.A."/>
        </authorList>
    </citation>
    <scope>NUCLEOTIDE SEQUENCE [LARGE SCALE GENOMIC DNA]</scope>
    <source>
        <strain evidence="2 3">025E</strain>
    </source>
</reference>